<keyword evidence="2" id="KW-1185">Reference proteome</keyword>
<dbReference type="PANTHER" id="PTHR36455:SF1">
    <property type="entry name" value="BLR8292 PROTEIN"/>
    <property type="match status" value="1"/>
</dbReference>
<dbReference type="AlphaFoldDB" id="A0A5B9W5L1"/>
<proteinExistence type="predicted"/>
<dbReference type="InterPro" id="IPR008878">
    <property type="entry name" value="Transposase_IS66_Orf2"/>
</dbReference>
<name>A0A5B9W5L1_9BACT</name>
<dbReference type="EMBL" id="CP042997">
    <property type="protein sequence ID" value="QEH35484.1"/>
    <property type="molecule type" value="Genomic_DNA"/>
</dbReference>
<dbReference type="KEGG" id="agv:OJF2_40360"/>
<dbReference type="OrthoDB" id="4956084at2"/>
<evidence type="ECO:0000313" key="2">
    <source>
        <dbReference type="Proteomes" id="UP000324233"/>
    </source>
</evidence>
<evidence type="ECO:0000313" key="1">
    <source>
        <dbReference type="EMBL" id="QEH35484.1"/>
    </source>
</evidence>
<sequence>MLSWPPTVRVFLAADATDMRKGFDSLASLVQSSLTLDPLSGRLFVFRSRRGDRVKVLYWDKDGYALWYKRLEKGTFRFPATATGGGPKGVEVKAADLMMILDGVDLGSVRRQRRYSREPVENPR</sequence>
<dbReference type="RefSeq" id="WP_148595281.1">
    <property type="nucleotide sequence ID" value="NZ_CP042997.1"/>
</dbReference>
<dbReference type="NCBIfam" id="NF033819">
    <property type="entry name" value="IS66_TnpB"/>
    <property type="match status" value="1"/>
</dbReference>
<dbReference type="Proteomes" id="UP000324233">
    <property type="component" value="Chromosome"/>
</dbReference>
<accession>A0A5B9W5L1</accession>
<reference evidence="1 2" key="1">
    <citation type="submission" date="2019-08" db="EMBL/GenBank/DDBJ databases">
        <title>Deep-cultivation of Planctomycetes and their phenomic and genomic characterization uncovers novel biology.</title>
        <authorList>
            <person name="Wiegand S."/>
            <person name="Jogler M."/>
            <person name="Boedeker C."/>
            <person name="Pinto D."/>
            <person name="Vollmers J."/>
            <person name="Rivas-Marin E."/>
            <person name="Kohn T."/>
            <person name="Peeters S.H."/>
            <person name="Heuer A."/>
            <person name="Rast P."/>
            <person name="Oberbeckmann S."/>
            <person name="Bunk B."/>
            <person name="Jeske O."/>
            <person name="Meyerdierks A."/>
            <person name="Storesund J.E."/>
            <person name="Kallscheuer N."/>
            <person name="Luecker S."/>
            <person name="Lage O.M."/>
            <person name="Pohl T."/>
            <person name="Merkel B.J."/>
            <person name="Hornburger P."/>
            <person name="Mueller R.-W."/>
            <person name="Bruemmer F."/>
            <person name="Labrenz M."/>
            <person name="Spormann A.M."/>
            <person name="Op den Camp H."/>
            <person name="Overmann J."/>
            <person name="Amann R."/>
            <person name="Jetten M.S.M."/>
            <person name="Mascher T."/>
            <person name="Medema M.H."/>
            <person name="Devos D.P."/>
            <person name="Kaster A.-K."/>
            <person name="Ovreas L."/>
            <person name="Rohde M."/>
            <person name="Galperin M.Y."/>
            <person name="Jogler C."/>
        </authorList>
    </citation>
    <scope>NUCLEOTIDE SEQUENCE [LARGE SCALE GENOMIC DNA]</scope>
    <source>
        <strain evidence="1 2">OJF2</strain>
    </source>
</reference>
<protein>
    <submittedName>
        <fullName evidence="1">IS66 Orf2 like protein</fullName>
    </submittedName>
</protein>
<dbReference type="Pfam" id="PF05717">
    <property type="entry name" value="TnpB_IS66"/>
    <property type="match status" value="1"/>
</dbReference>
<organism evidence="1 2">
    <name type="scientific">Aquisphaera giovannonii</name>
    <dbReference type="NCBI Taxonomy" id="406548"/>
    <lineage>
        <taxon>Bacteria</taxon>
        <taxon>Pseudomonadati</taxon>
        <taxon>Planctomycetota</taxon>
        <taxon>Planctomycetia</taxon>
        <taxon>Isosphaerales</taxon>
        <taxon>Isosphaeraceae</taxon>
        <taxon>Aquisphaera</taxon>
    </lineage>
</organism>
<dbReference type="PANTHER" id="PTHR36455">
    <property type="match status" value="1"/>
</dbReference>
<gene>
    <name evidence="1" type="ORF">OJF2_40360</name>
</gene>